<evidence type="ECO:0000259" key="2">
    <source>
        <dbReference type="Pfam" id="PF03478"/>
    </source>
</evidence>
<dbReference type="InterPro" id="IPR001245">
    <property type="entry name" value="Ser-Thr/Tyr_kinase_cat_dom"/>
</dbReference>
<name>A2YGQ6_ORYSI</name>
<keyword evidence="5" id="KW-1185">Reference proteome</keyword>
<dbReference type="HOGENOM" id="CLU_571603_0_0_1"/>
<dbReference type="Pfam" id="PF07714">
    <property type="entry name" value="PK_Tyr_Ser-Thr"/>
    <property type="match status" value="1"/>
</dbReference>
<dbReference type="AlphaFoldDB" id="A2YGQ6"/>
<dbReference type="InterPro" id="IPR011009">
    <property type="entry name" value="Kinase-like_dom_sf"/>
</dbReference>
<feature type="domain" description="Serine-threonine/tyrosine-protein kinase catalytic" evidence="3">
    <location>
        <begin position="9"/>
        <end position="83"/>
    </location>
</feature>
<evidence type="ECO:0000256" key="1">
    <source>
        <dbReference type="SAM" id="MobiDB-lite"/>
    </source>
</evidence>
<dbReference type="Gramene" id="BGIOSGA020581-TA">
    <property type="protein sequence ID" value="BGIOSGA020581-PA"/>
    <property type="gene ID" value="BGIOSGA020581"/>
</dbReference>
<dbReference type="InterPro" id="IPR005174">
    <property type="entry name" value="KIB1-4_b-propeller"/>
</dbReference>
<gene>
    <name evidence="4" type="ORF">OsI_24366</name>
</gene>
<reference evidence="4 5" key="1">
    <citation type="journal article" date="2005" name="PLoS Biol.">
        <title>The genomes of Oryza sativa: a history of duplications.</title>
        <authorList>
            <person name="Yu J."/>
            <person name="Wang J."/>
            <person name="Lin W."/>
            <person name="Li S."/>
            <person name="Li H."/>
            <person name="Zhou J."/>
            <person name="Ni P."/>
            <person name="Dong W."/>
            <person name="Hu S."/>
            <person name="Zeng C."/>
            <person name="Zhang J."/>
            <person name="Zhang Y."/>
            <person name="Li R."/>
            <person name="Xu Z."/>
            <person name="Li S."/>
            <person name="Li X."/>
            <person name="Zheng H."/>
            <person name="Cong L."/>
            <person name="Lin L."/>
            <person name="Yin J."/>
            <person name="Geng J."/>
            <person name="Li G."/>
            <person name="Shi J."/>
            <person name="Liu J."/>
            <person name="Lv H."/>
            <person name="Li J."/>
            <person name="Wang J."/>
            <person name="Deng Y."/>
            <person name="Ran L."/>
            <person name="Shi X."/>
            <person name="Wang X."/>
            <person name="Wu Q."/>
            <person name="Li C."/>
            <person name="Ren X."/>
            <person name="Wang J."/>
            <person name="Wang X."/>
            <person name="Li D."/>
            <person name="Liu D."/>
            <person name="Zhang X."/>
            <person name="Ji Z."/>
            <person name="Zhao W."/>
            <person name="Sun Y."/>
            <person name="Zhang Z."/>
            <person name="Bao J."/>
            <person name="Han Y."/>
            <person name="Dong L."/>
            <person name="Ji J."/>
            <person name="Chen P."/>
            <person name="Wu S."/>
            <person name="Liu J."/>
            <person name="Xiao Y."/>
            <person name="Bu D."/>
            <person name="Tan J."/>
            <person name="Yang L."/>
            <person name="Ye C."/>
            <person name="Zhang J."/>
            <person name="Xu J."/>
            <person name="Zhou Y."/>
            <person name="Yu Y."/>
            <person name="Zhang B."/>
            <person name="Zhuang S."/>
            <person name="Wei H."/>
            <person name="Liu B."/>
            <person name="Lei M."/>
            <person name="Yu H."/>
            <person name="Li Y."/>
            <person name="Xu H."/>
            <person name="Wei S."/>
            <person name="He X."/>
            <person name="Fang L."/>
            <person name="Zhang Z."/>
            <person name="Zhang Y."/>
            <person name="Huang X."/>
            <person name="Su Z."/>
            <person name="Tong W."/>
            <person name="Li J."/>
            <person name="Tong Z."/>
            <person name="Li S."/>
            <person name="Ye J."/>
            <person name="Wang L."/>
            <person name="Fang L."/>
            <person name="Lei T."/>
            <person name="Chen C."/>
            <person name="Chen H."/>
            <person name="Xu Z."/>
            <person name="Li H."/>
            <person name="Huang H."/>
            <person name="Zhang F."/>
            <person name="Xu H."/>
            <person name="Li N."/>
            <person name="Zhao C."/>
            <person name="Li S."/>
            <person name="Dong L."/>
            <person name="Huang Y."/>
            <person name="Li L."/>
            <person name="Xi Y."/>
            <person name="Qi Q."/>
            <person name="Li W."/>
            <person name="Zhang B."/>
            <person name="Hu W."/>
            <person name="Zhang Y."/>
            <person name="Tian X."/>
            <person name="Jiao Y."/>
            <person name="Liang X."/>
            <person name="Jin J."/>
            <person name="Gao L."/>
            <person name="Zheng W."/>
            <person name="Hao B."/>
            <person name="Liu S."/>
            <person name="Wang W."/>
            <person name="Yuan L."/>
            <person name="Cao M."/>
            <person name="McDermott J."/>
            <person name="Samudrala R."/>
            <person name="Wang J."/>
            <person name="Wong G.K."/>
            <person name="Yang H."/>
        </authorList>
    </citation>
    <scope>NUCLEOTIDE SEQUENCE [LARGE SCALE GENOMIC DNA]</scope>
    <source>
        <strain evidence="5">cv. 93-11</strain>
    </source>
</reference>
<feature type="compositionally biased region" description="Polar residues" evidence="1">
    <location>
        <begin position="123"/>
        <end position="137"/>
    </location>
</feature>
<dbReference type="SUPFAM" id="SSF56112">
    <property type="entry name" value="Protein kinase-like (PK-like)"/>
    <property type="match status" value="1"/>
</dbReference>
<dbReference type="EMBL" id="CM000131">
    <property type="protein sequence ID" value="EAZ02267.1"/>
    <property type="molecule type" value="Genomic_DNA"/>
</dbReference>
<proteinExistence type="predicted"/>
<dbReference type="InterPro" id="IPR046959">
    <property type="entry name" value="PRK1-6/SRF4-like"/>
</dbReference>
<organism evidence="4 5">
    <name type="scientific">Oryza sativa subsp. indica</name>
    <name type="common">Rice</name>
    <dbReference type="NCBI Taxonomy" id="39946"/>
    <lineage>
        <taxon>Eukaryota</taxon>
        <taxon>Viridiplantae</taxon>
        <taxon>Streptophyta</taxon>
        <taxon>Embryophyta</taxon>
        <taxon>Tracheophyta</taxon>
        <taxon>Spermatophyta</taxon>
        <taxon>Magnoliopsida</taxon>
        <taxon>Liliopsida</taxon>
        <taxon>Poales</taxon>
        <taxon>Poaceae</taxon>
        <taxon>BOP clade</taxon>
        <taxon>Oryzoideae</taxon>
        <taxon>Oryzeae</taxon>
        <taxon>Oryzinae</taxon>
        <taxon>Oryza</taxon>
        <taxon>Oryza sativa</taxon>
    </lineage>
</organism>
<dbReference type="PANTHER" id="PTHR48007:SF11">
    <property type="entry name" value="OS11G0620500 PROTEIN"/>
    <property type="match status" value="1"/>
</dbReference>
<feature type="region of interest" description="Disordered" evidence="1">
    <location>
        <begin position="87"/>
        <end position="152"/>
    </location>
</feature>
<evidence type="ECO:0000259" key="3">
    <source>
        <dbReference type="Pfam" id="PF07714"/>
    </source>
</evidence>
<evidence type="ECO:0000313" key="5">
    <source>
        <dbReference type="Proteomes" id="UP000007015"/>
    </source>
</evidence>
<protein>
    <submittedName>
        <fullName evidence="4">Uncharacterized protein</fullName>
    </submittedName>
</protein>
<feature type="domain" description="KIB1-4 beta-propeller" evidence="2">
    <location>
        <begin position="195"/>
        <end position="403"/>
    </location>
</feature>
<dbReference type="PANTHER" id="PTHR48007">
    <property type="entry name" value="LEUCINE-RICH REPEAT RECEPTOR-LIKE PROTEIN KINASE PXC1"/>
    <property type="match status" value="1"/>
</dbReference>
<dbReference type="Gene3D" id="1.10.510.10">
    <property type="entry name" value="Transferase(Phosphotransferase) domain 1"/>
    <property type="match status" value="1"/>
</dbReference>
<evidence type="ECO:0000313" key="4">
    <source>
        <dbReference type="EMBL" id="EAZ02267.1"/>
    </source>
</evidence>
<dbReference type="GO" id="GO:0004672">
    <property type="term" value="F:protein kinase activity"/>
    <property type="evidence" value="ECO:0007669"/>
    <property type="project" value="InterPro"/>
</dbReference>
<accession>A2YGQ6</accession>
<dbReference type="Proteomes" id="UP000007015">
    <property type="component" value="Chromosome 6"/>
</dbReference>
<sequence length="478" mass="53214">MEGRKGGELGSAYKVTMRNGVTVAVKRMRDMNRVEFEEHIQMLGDLRHPNVLSPVGYHYRRGEKLVVSEFMPRGSLLYVLHAPGQGGAGLAGEDEDRRRRGVRHGVPPREARDPGDEAGSWMQARSGSSVPSSTQKSQTRDTQSHTRKKSSSMSGSVQVFLCQVEPWKQMQEATAVDVQAERSMGYQYGVPDAFCEFENGGWLLMAQHKPLSFQDQIVFLVHPSTGTHLDLPVLRSPNEGFFVFYVGSHGMHLVVAFIEIMSAVPTAHIACPGDVYWSIYKHISDPEMSEAMHKVQSALIVDVVLLGKQAVCVDFHGQILSFSITDMIWRTVSSCPDWSKQDSHFLVASNEQVVAISHPCKTGSAFKFFKLDLQAMEWSLLDDRELDNTSWFLCKGQSYRVKEEGKRRVYLFGPNKCAGSIVNGTEVATFTGSLGPSTLKSITNIYAYDLVDETVETVIPASIVTEVHRWILPSTFAT</sequence>
<dbReference type="Pfam" id="PF03478">
    <property type="entry name" value="Beta-prop_KIB1-4"/>
    <property type="match status" value="1"/>
</dbReference>